<dbReference type="Pfam" id="PF04892">
    <property type="entry name" value="VanZ"/>
    <property type="match status" value="1"/>
</dbReference>
<evidence type="ECO:0000313" key="3">
    <source>
        <dbReference type="Proteomes" id="UP001144471"/>
    </source>
</evidence>
<comment type="caution">
    <text evidence="2">The sequence shown here is derived from an EMBL/GenBank/DDBJ whole genome shotgun (WGS) entry which is preliminary data.</text>
</comment>
<dbReference type="RefSeq" id="WP_281836702.1">
    <property type="nucleotide sequence ID" value="NZ_BSDY01000014.1"/>
</dbReference>
<dbReference type="EMBL" id="BSDY01000014">
    <property type="protein sequence ID" value="GLI57204.1"/>
    <property type="molecule type" value="Genomic_DNA"/>
</dbReference>
<dbReference type="AlphaFoldDB" id="A0A9W6GLB4"/>
<keyword evidence="3" id="KW-1185">Reference proteome</keyword>
<organism evidence="2 3">
    <name type="scientific">Propionigenium maris DSM 9537</name>
    <dbReference type="NCBI Taxonomy" id="1123000"/>
    <lineage>
        <taxon>Bacteria</taxon>
        <taxon>Fusobacteriati</taxon>
        <taxon>Fusobacteriota</taxon>
        <taxon>Fusobacteriia</taxon>
        <taxon>Fusobacteriales</taxon>
        <taxon>Fusobacteriaceae</taxon>
        <taxon>Propionigenium</taxon>
    </lineage>
</organism>
<gene>
    <name evidence="2" type="ORF">PM10SUCC1_27180</name>
</gene>
<evidence type="ECO:0000313" key="2">
    <source>
        <dbReference type="EMBL" id="GLI57204.1"/>
    </source>
</evidence>
<proteinExistence type="predicted"/>
<dbReference type="InterPro" id="IPR006976">
    <property type="entry name" value="VanZ-like"/>
</dbReference>
<dbReference type="Proteomes" id="UP001144471">
    <property type="component" value="Unassembled WGS sequence"/>
</dbReference>
<protein>
    <recommendedName>
        <fullName evidence="1">VanZ-like domain-containing protein</fullName>
    </recommendedName>
</protein>
<dbReference type="NCBIfam" id="NF037970">
    <property type="entry name" value="vanZ_1"/>
    <property type="match status" value="1"/>
</dbReference>
<evidence type="ECO:0000259" key="1">
    <source>
        <dbReference type="Pfam" id="PF04892"/>
    </source>
</evidence>
<sequence length="151" mass="16502">MRRKSIGMMILILIFTATFWFSSKPAEESVGQSSGLLVKLRIVTQEEMDNFTPRYEFLGNAIRKAAHFGLYAIAGVGAFMVTGSTKKSVIIVCLMGGFDEAHQYFVPGRGAQLRDVILDTSGGAAGAAVAAFVERQQTTYRSRLKLSKISK</sequence>
<reference evidence="2" key="1">
    <citation type="submission" date="2022-12" db="EMBL/GenBank/DDBJ databases">
        <title>Reference genome sequencing for broad-spectrum identification of bacterial and archaeal isolates by mass spectrometry.</title>
        <authorList>
            <person name="Sekiguchi Y."/>
            <person name="Tourlousse D.M."/>
        </authorList>
    </citation>
    <scope>NUCLEOTIDE SEQUENCE</scope>
    <source>
        <strain evidence="2">10succ1</strain>
    </source>
</reference>
<feature type="domain" description="VanZ-like" evidence="1">
    <location>
        <begin position="10"/>
        <end position="132"/>
    </location>
</feature>
<accession>A0A9W6GLB4</accession>
<name>A0A9W6GLB4_9FUSO</name>